<dbReference type="CDD" id="cd00130">
    <property type="entry name" value="PAS"/>
    <property type="match status" value="1"/>
</dbReference>
<dbReference type="SUPFAM" id="SSF52172">
    <property type="entry name" value="CheY-like"/>
    <property type="match status" value="1"/>
</dbReference>
<dbReference type="PANTHER" id="PTHR43547">
    <property type="entry name" value="TWO-COMPONENT HISTIDINE KINASE"/>
    <property type="match status" value="1"/>
</dbReference>
<evidence type="ECO:0000259" key="7">
    <source>
        <dbReference type="PROSITE" id="PS50109"/>
    </source>
</evidence>
<dbReference type="InterPro" id="IPR036890">
    <property type="entry name" value="HATPase_C_sf"/>
</dbReference>
<evidence type="ECO:0000256" key="6">
    <source>
        <dbReference type="SAM" id="Phobius"/>
    </source>
</evidence>
<dbReference type="SUPFAM" id="SSF55785">
    <property type="entry name" value="PYP-like sensor domain (PAS domain)"/>
    <property type="match status" value="2"/>
</dbReference>
<dbReference type="InterPro" id="IPR004358">
    <property type="entry name" value="Sig_transdc_His_kin-like_C"/>
</dbReference>
<dbReference type="EMBL" id="JAUHHC010000002">
    <property type="protein sequence ID" value="MDN3920664.1"/>
    <property type="molecule type" value="Genomic_DNA"/>
</dbReference>
<dbReference type="PROSITE" id="PS50113">
    <property type="entry name" value="PAC"/>
    <property type="match status" value="2"/>
</dbReference>
<evidence type="ECO:0000256" key="4">
    <source>
        <dbReference type="PROSITE-ProRule" id="PRU00169"/>
    </source>
</evidence>
<dbReference type="InterPro" id="IPR003661">
    <property type="entry name" value="HisK_dim/P_dom"/>
</dbReference>
<keyword evidence="6" id="KW-0812">Transmembrane</keyword>
<accession>A0ABT8DQN8</accession>
<feature type="transmembrane region" description="Helical" evidence="6">
    <location>
        <begin position="148"/>
        <end position="171"/>
    </location>
</feature>
<evidence type="ECO:0000256" key="1">
    <source>
        <dbReference type="ARBA" id="ARBA00000085"/>
    </source>
</evidence>
<feature type="modified residue" description="4-aspartylphosphate" evidence="4">
    <location>
        <position position="797"/>
    </location>
</feature>
<evidence type="ECO:0000313" key="11">
    <source>
        <dbReference type="Proteomes" id="UP001228044"/>
    </source>
</evidence>
<dbReference type="PANTHER" id="PTHR43547:SF2">
    <property type="entry name" value="HYBRID SIGNAL TRANSDUCTION HISTIDINE KINASE C"/>
    <property type="match status" value="1"/>
</dbReference>
<comment type="caution">
    <text evidence="10">The sequence shown here is derived from an EMBL/GenBank/DDBJ whole genome shotgun (WGS) entry which is preliminary data.</text>
</comment>
<evidence type="ECO:0000256" key="2">
    <source>
        <dbReference type="ARBA" id="ARBA00012438"/>
    </source>
</evidence>
<dbReference type="Gene3D" id="3.30.450.20">
    <property type="entry name" value="PAS domain"/>
    <property type="match status" value="2"/>
</dbReference>
<organism evidence="10 11">
    <name type="scientific">Roseateles violae</name>
    <dbReference type="NCBI Taxonomy" id="3058042"/>
    <lineage>
        <taxon>Bacteria</taxon>
        <taxon>Pseudomonadati</taxon>
        <taxon>Pseudomonadota</taxon>
        <taxon>Betaproteobacteria</taxon>
        <taxon>Burkholderiales</taxon>
        <taxon>Sphaerotilaceae</taxon>
        <taxon>Roseateles</taxon>
    </lineage>
</organism>
<dbReference type="SMART" id="SM00086">
    <property type="entry name" value="PAC"/>
    <property type="match status" value="2"/>
</dbReference>
<feature type="coiled-coil region" evidence="5">
    <location>
        <begin position="472"/>
        <end position="507"/>
    </location>
</feature>
<dbReference type="InterPro" id="IPR013656">
    <property type="entry name" value="PAS_4"/>
</dbReference>
<dbReference type="Pfam" id="PF08448">
    <property type="entry name" value="PAS_4"/>
    <property type="match status" value="1"/>
</dbReference>
<keyword evidence="10" id="KW-0547">Nucleotide-binding</keyword>
<protein>
    <recommendedName>
        <fullName evidence="2">histidine kinase</fullName>
        <ecNumber evidence="2">2.7.13.3</ecNumber>
    </recommendedName>
</protein>
<dbReference type="InterPro" id="IPR036097">
    <property type="entry name" value="HisK_dim/P_sf"/>
</dbReference>
<feature type="domain" description="PAC" evidence="9">
    <location>
        <begin position="295"/>
        <end position="347"/>
    </location>
</feature>
<proteinExistence type="predicted"/>
<evidence type="ECO:0000256" key="3">
    <source>
        <dbReference type="ARBA" id="ARBA00022553"/>
    </source>
</evidence>
<dbReference type="InterPro" id="IPR005467">
    <property type="entry name" value="His_kinase_dom"/>
</dbReference>
<dbReference type="InterPro" id="IPR001610">
    <property type="entry name" value="PAC"/>
</dbReference>
<reference evidence="10 11" key="1">
    <citation type="submission" date="2023-06" db="EMBL/GenBank/DDBJ databases">
        <title>Pelomonas sp. PFR6 16S ribosomal RNA gene Genome sequencing and assembly.</title>
        <authorList>
            <person name="Woo H."/>
        </authorList>
    </citation>
    <scope>NUCLEOTIDE SEQUENCE [LARGE SCALE GENOMIC DNA]</scope>
    <source>
        <strain evidence="10 11">PFR6</strain>
    </source>
</reference>
<comment type="catalytic activity">
    <reaction evidence="1">
        <text>ATP + protein L-histidine = ADP + protein N-phospho-L-histidine.</text>
        <dbReference type="EC" id="2.7.13.3"/>
    </reaction>
</comment>
<dbReference type="InterPro" id="IPR000014">
    <property type="entry name" value="PAS"/>
</dbReference>
<dbReference type="Gene3D" id="3.40.50.2300">
    <property type="match status" value="1"/>
</dbReference>
<dbReference type="PROSITE" id="PS50110">
    <property type="entry name" value="RESPONSE_REGULATORY"/>
    <property type="match status" value="1"/>
</dbReference>
<name>A0ABT8DQN8_9BURK</name>
<dbReference type="CDD" id="cd00082">
    <property type="entry name" value="HisKA"/>
    <property type="match status" value="1"/>
</dbReference>
<dbReference type="SMART" id="SM00388">
    <property type="entry name" value="HisKA"/>
    <property type="match status" value="1"/>
</dbReference>
<feature type="domain" description="PAC" evidence="9">
    <location>
        <begin position="434"/>
        <end position="486"/>
    </location>
</feature>
<dbReference type="Gene3D" id="1.10.287.130">
    <property type="match status" value="1"/>
</dbReference>
<dbReference type="Pfam" id="PF00072">
    <property type="entry name" value="Response_reg"/>
    <property type="match status" value="1"/>
</dbReference>
<dbReference type="Proteomes" id="UP001228044">
    <property type="component" value="Unassembled WGS sequence"/>
</dbReference>
<sequence length="863" mass="94229">MRSVIGAQQQPGRARPLRSLLTHLSALMLLAMVPLALLLAYQVFNTLQKQRERLQQDLQRTAALLAAAAEHVAGTTEEAREWQSLLAHGAPAGSIVSLVDAAGRPLAGTPPPPSPQSHFSAWQTLPKNGWRLGVSVPAEPLEQQQQRALLAALATVGACLLLGLSLATLLARRITEPLRELATRGPEALSRPPLVQEIALLREALAAAQQRQQQSQTGLQRQAAEFQTLFESTPIGLAFWRAGEDEGQRLHNPAMDLLLGPVAEAAAMPMWLDGHTLAPEQQPLQQAAREGRAIGPLELELRGPDRRLRHVLMQAVPLLDAEGRVEGALASAVDISERKKAEQRVLQADRRLRDSQHLIDLAQEAGEIGFFRVDTHSATWTPAQARLLGLPGETATSLPADERLDDLLQRIHPEDRDEVESGLRAMVAARREREALDFRVLLPDGGTRWLHSRVQMSYSDSGRPLQLVGATLNVSEQKALELERERLAALEQLARIEAENINRAKDEFLAMLGHELRNPLAAISSSAEVLNRLAGEPHADAELAGQARAIIVRQTRHLARLVDDLLDVGRVISGKVLLRRQRVELAALLRRVLENFEVGGGTAHHDLQSTLEPVWVDADATRLEQVASNLIGNALKYTPEGRRIAITLRGDEAGQALLEVRDEGDGIAPALLPHVFDLFVQGERRLDRRAGGLGIGLTLVRRLVELHGGSVEAESSPAGSVFRVHLPRVAPPPASAEAPRWRGARMQRVLLVEDNADALASLRAMLELDGHRVHTASDGHVGLSLLLDERPDLAIVDIGLPGLSGYELARQSRRAGYSGQLLALSGYGAEVDRIEALRHGFDEHLAKPIDAQRLRDWLAKSTQ</sequence>
<dbReference type="EC" id="2.7.13.3" evidence="2"/>
<keyword evidence="11" id="KW-1185">Reference proteome</keyword>
<keyword evidence="6" id="KW-1133">Transmembrane helix</keyword>
<keyword evidence="5" id="KW-0175">Coiled coil</keyword>
<evidence type="ECO:0000259" key="9">
    <source>
        <dbReference type="PROSITE" id="PS50113"/>
    </source>
</evidence>
<dbReference type="SUPFAM" id="SSF55874">
    <property type="entry name" value="ATPase domain of HSP90 chaperone/DNA topoisomerase II/histidine kinase"/>
    <property type="match status" value="1"/>
</dbReference>
<dbReference type="InterPro" id="IPR035965">
    <property type="entry name" value="PAS-like_dom_sf"/>
</dbReference>
<keyword evidence="6" id="KW-0472">Membrane</keyword>
<feature type="domain" description="Response regulatory" evidence="8">
    <location>
        <begin position="748"/>
        <end position="862"/>
    </location>
</feature>
<keyword evidence="3 4" id="KW-0597">Phosphoprotein</keyword>
<dbReference type="Gene3D" id="3.30.565.10">
    <property type="entry name" value="Histidine kinase-like ATPase, C-terminal domain"/>
    <property type="match status" value="1"/>
</dbReference>
<dbReference type="PROSITE" id="PS50109">
    <property type="entry name" value="HIS_KIN"/>
    <property type="match status" value="1"/>
</dbReference>
<dbReference type="InterPro" id="IPR011006">
    <property type="entry name" value="CheY-like_superfamily"/>
</dbReference>
<dbReference type="InterPro" id="IPR013655">
    <property type="entry name" value="PAS_fold_3"/>
</dbReference>
<dbReference type="InterPro" id="IPR000700">
    <property type="entry name" value="PAS-assoc_C"/>
</dbReference>
<dbReference type="Gene3D" id="2.10.70.100">
    <property type="match status" value="1"/>
</dbReference>
<dbReference type="PRINTS" id="PR00344">
    <property type="entry name" value="BCTRLSENSOR"/>
</dbReference>
<dbReference type="SMART" id="SM00448">
    <property type="entry name" value="REC"/>
    <property type="match status" value="1"/>
</dbReference>
<feature type="transmembrane region" description="Helical" evidence="6">
    <location>
        <begin position="20"/>
        <end position="44"/>
    </location>
</feature>
<dbReference type="InterPro" id="IPR001789">
    <property type="entry name" value="Sig_transdc_resp-reg_receiver"/>
</dbReference>
<feature type="domain" description="Histidine kinase" evidence="7">
    <location>
        <begin position="511"/>
        <end position="730"/>
    </location>
</feature>
<gene>
    <name evidence="10" type="ORF">QWJ38_10270</name>
</gene>
<dbReference type="Pfam" id="PF00512">
    <property type="entry name" value="HisKA"/>
    <property type="match status" value="1"/>
</dbReference>
<dbReference type="Pfam" id="PF02518">
    <property type="entry name" value="HATPase_c"/>
    <property type="match status" value="1"/>
</dbReference>
<dbReference type="SMART" id="SM00387">
    <property type="entry name" value="HATPase_c"/>
    <property type="match status" value="1"/>
</dbReference>
<dbReference type="SUPFAM" id="SSF47384">
    <property type="entry name" value="Homodimeric domain of signal transducing histidine kinase"/>
    <property type="match status" value="1"/>
</dbReference>
<dbReference type="InterPro" id="IPR003594">
    <property type="entry name" value="HATPase_dom"/>
</dbReference>
<evidence type="ECO:0000259" key="8">
    <source>
        <dbReference type="PROSITE" id="PS50110"/>
    </source>
</evidence>
<dbReference type="RefSeq" id="WP_290358950.1">
    <property type="nucleotide sequence ID" value="NZ_JAUHHC010000002.1"/>
</dbReference>
<keyword evidence="10" id="KW-0067">ATP-binding</keyword>
<dbReference type="Pfam" id="PF08447">
    <property type="entry name" value="PAS_3"/>
    <property type="match status" value="1"/>
</dbReference>
<dbReference type="GO" id="GO:0005524">
    <property type="term" value="F:ATP binding"/>
    <property type="evidence" value="ECO:0007669"/>
    <property type="project" value="UniProtKB-KW"/>
</dbReference>
<evidence type="ECO:0000256" key="5">
    <source>
        <dbReference type="SAM" id="Coils"/>
    </source>
</evidence>
<evidence type="ECO:0000313" key="10">
    <source>
        <dbReference type="EMBL" id="MDN3920664.1"/>
    </source>
</evidence>